<reference evidence="1" key="1">
    <citation type="submission" date="2022-10" db="EMBL/GenBank/DDBJ databases">
        <authorList>
            <person name="Botero Cardona J."/>
        </authorList>
    </citation>
    <scope>NUCLEOTIDE SEQUENCE</scope>
    <source>
        <strain evidence="1">R-83534</strain>
    </source>
</reference>
<keyword evidence="2" id="KW-1185">Reference proteome</keyword>
<name>A0ABM9HL42_9PROT</name>
<evidence type="ECO:0000313" key="2">
    <source>
        <dbReference type="Proteomes" id="UP001154272"/>
    </source>
</evidence>
<dbReference type="EMBL" id="CAMXCH010000001">
    <property type="protein sequence ID" value="CAI3931765.1"/>
    <property type="molecule type" value="Genomic_DNA"/>
</dbReference>
<organism evidence="1 2">
    <name type="scientific">Commensalibacter papalotli</name>
    <name type="common">ex Botero et al. 2024</name>
    <dbReference type="NCBI Taxonomy" id="2972766"/>
    <lineage>
        <taxon>Bacteria</taxon>
        <taxon>Pseudomonadati</taxon>
        <taxon>Pseudomonadota</taxon>
        <taxon>Alphaproteobacteria</taxon>
        <taxon>Acetobacterales</taxon>
        <taxon>Acetobacteraceae</taxon>
    </lineage>
</organism>
<dbReference type="RefSeq" id="WP_282023406.1">
    <property type="nucleotide sequence ID" value="NZ_CAMXCH010000001.1"/>
</dbReference>
<evidence type="ECO:0000313" key="1">
    <source>
        <dbReference type="EMBL" id="CAI3931765.1"/>
    </source>
</evidence>
<dbReference type="Proteomes" id="UP001154272">
    <property type="component" value="Unassembled WGS sequence"/>
</dbReference>
<sequence>MLTTKSKEDCSGVCNLEFCEQNSCDTESSNATQVVQKTNTILSTDQILVLRNVNNNGQEIYKASFNDLDPDIALFIMEKAIQVMSRTDPADGKSLWLDEGFIRVASGDPELLGTMAPSALQKSLKEVFKYLPTCDPGDGSPWLNGGVLMQGSGV</sequence>
<protein>
    <submittedName>
        <fullName evidence="1">Uncharacterized protein</fullName>
    </submittedName>
</protein>
<proteinExistence type="predicted"/>
<comment type="caution">
    <text evidence="1">The sequence shown here is derived from an EMBL/GenBank/DDBJ whole genome shotgun (WGS) entry which is preliminary data.</text>
</comment>
<accession>A0ABM9HL42</accession>
<gene>
    <name evidence="1" type="ORF">R83534S58_LOCUS577</name>
</gene>